<evidence type="ECO:0000259" key="1">
    <source>
        <dbReference type="Pfam" id="PF07238"/>
    </source>
</evidence>
<accession>A0ABU1WVP3</accession>
<evidence type="ECO:0000313" key="2">
    <source>
        <dbReference type="EMBL" id="MDR7153365.1"/>
    </source>
</evidence>
<comment type="caution">
    <text evidence="2">The sequence shown here is derived from an EMBL/GenBank/DDBJ whole genome shotgun (WGS) entry which is preliminary data.</text>
</comment>
<dbReference type="Pfam" id="PF07238">
    <property type="entry name" value="PilZ"/>
    <property type="match status" value="1"/>
</dbReference>
<evidence type="ECO:0000313" key="3">
    <source>
        <dbReference type="Proteomes" id="UP001267638"/>
    </source>
</evidence>
<sequence>MQEHHSLGAARRATRLKLFEPVLLRVQGLPVRAHLLDLSMTGALAHSDSPPQVGDHVVIEASALSVAGRVMWVRAKRFGVHFDLPLPQPTVDRVVRGD</sequence>
<reference evidence="2 3" key="1">
    <citation type="submission" date="2023-07" db="EMBL/GenBank/DDBJ databases">
        <title>Sorghum-associated microbial communities from plants grown in Nebraska, USA.</title>
        <authorList>
            <person name="Schachtman D."/>
        </authorList>
    </citation>
    <scope>NUCLEOTIDE SEQUENCE [LARGE SCALE GENOMIC DNA]</scope>
    <source>
        <strain evidence="2 3">4256</strain>
    </source>
</reference>
<dbReference type="RefSeq" id="WP_310221161.1">
    <property type="nucleotide sequence ID" value="NZ_JAVDWV010000001.1"/>
</dbReference>
<dbReference type="SUPFAM" id="SSF141371">
    <property type="entry name" value="PilZ domain-like"/>
    <property type="match status" value="1"/>
</dbReference>
<dbReference type="Proteomes" id="UP001267638">
    <property type="component" value="Unassembled WGS sequence"/>
</dbReference>
<feature type="domain" description="PilZ" evidence="1">
    <location>
        <begin position="11"/>
        <end position="95"/>
    </location>
</feature>
<proteinExistence type="predicted"/>
<protein>
    <recommendedName>
        <fullName evidence="1">PilZ domain-containing protein</fullName>
    </recommendedName>
</protein>
<name>A0ABU1WVP3_SPHXE</name>
<organism evidence="2 3">
    <name type="scientific">Sphingobium xenophagum</name>
    <dbReference type="NCBI Taxonomy" id="121428"/>
    <lineage>
        <taxon>Bacteria</taxon>
        <taxon>Pseudomonadati</taxon>
        <taxon>Pseudomonadota</taxon>
        <taxon>Alphaproteobacteria</taxon>
        <taxon>Sphingomonadales</taxon>
        <taxon>Sphingomonadaceae</taxon>
        <taxon>Sphingobium</taxon>
    </lineage>
</organism>
<dbReference type="Gene3D" id="2.40.10.220">
    <property type="entry name" value="predicted glycosyltransferase like domains"/>
    <property type="match status" value="1"/>
</dbReference>
<gene>
    <name evidence="2" type="ORF">J2W40_000159</name>
</gene>
<dbReference type="InterPro" id="IPR009875">
    <property type="entry name" value="PilZ_domain"/>
</dbReference>
<keyword evidence="3" id="KW-1185">Reference proteome</keyword>
<dbReference type="EMBL" id="JAVDWV010000001">
    <property type="protein sequence ID" value="MDR7153365.1"/>
    <property type="molecule type" value="Genomic_DNA"/>
</dbReference>